<dbReference type="RefSeq" id="WP_097126711.1">
    <property type="nucleotide sequence ID" value="NZ_OCNH01000002.1"/>
</dbReference>
<evidence type="ECO:0000313" key="3">
    <source>
        <dbReference type="Proteomes" id="UP000219452"/>
    </source>
</evidence>
<dbReference type="EMBL" id="OCNH01000002">
    <property type="protein sequence ID" value="SOD89593.1"/>
    <property type="molecule type" value="Genomic_DNA"/>
</dbReference>
<evidence type="ECO:0000313" key="2">
    <source>
        <dbReference type="EMBL" id="SOD89593.1"/>
    </source>
</evidence>
<protein>
    <submittedName>
        <fullName evidence="2">Uncharacterized protein</fullName>
    </submittedName>
</protein>
<dbReference type="OrthoDB" id="1491176at2"/>
<evidence type="ECO:0000256" key="1">
    <source>
        <dbReference type="SAM" id="Coils"/>
    </source>
</evidence>
<organism evidence="2 3">
    <name type="scientific">Spirosoma fluviale</name>
    <dbReference type="NCBI Taxonomy" id="1597977"/>
    <lineage>
        <taxon>Bacteria</taxon>
        <taxon>Pseudomonadati</taxon>
        <taxon>Bacteroidota</taxon>
        <taxon>Cytophagia</taxon>
        <taxon>Cytophagales</taxon>
        <taxon>Cytophagaceae</taxon>
        <taxon>Spirosoma</taxon>
    </lineage>
</organism>
<gene>
    <name evidence="2" type="ORF">SAMN06269250_3123</name>
</gene>
<keyword evidence="3" id="KW-1185">Reference proteome</keyword>
<proteinExistence type="predicted"/>
<dbReference type="Proteomes" id="UP000219452">
    <property type="component" value="Unassembled WGS sequence"/>
</dbReference>
<reference evidence="3" key="1">
    <citation type="submission" date="2017-09" db="EMBL/GenBank/DDBJ databases">
        <authorList>
            <person name="Varghese N."/>
            <person name="Submissions S."/>
        </authorList>
    </citation>
    <scope>NUCLEOTIDE SEQUENCE [LARGE SCALE GENOMIC DNA]</scope>
    <source>
        <strain evidence="3">DSM 29961</strain>
    </source>
</reference>
<feature type="coiled-coil region" evidence="1">
    <location>
        <begin position="189"/>
        <end position="246"/>
    </location>
</feature>
<sequence length="463" mass="52091">MKRLLFFLLFGAGQTLYAQIITYDYLSSTYKSRETRCVHQDSTIGYRIINLNTFAKKVLINGRMINLSTDRPAEIATLFRIKTDDEQTEANKKLADTQKQITKMDEVKKEANDNEKAAAAPKKTFVAREAGQLDALVVACLDYYRKANKAKKILEDQKLLATTMTDGTHYTERMMEQALRDRGITKAAIDTLKTKFDAFEDAYEKANEQYTKAFNAAIDAGDKDHAARIKDAQEQVRTNYEGLEKQYGDALMNITDFFLKALNPANYAFISTDRIFVQDDIDELEFYVQVGGLNEDLSGKKPFKKTLRVSGGLKIDYSVGPVFKFISDDKFYLNGDTLKQRDKVKFAETVAPGIASMMHVYKRTCGYAAIGGMFGINADFKELTDVNLGFLFGGSAILGRSQKVIVSTGVSYSNVNRLKTKEYSVGSVYKDAKIESVTERVLRPSFFVSFSLAISRRNVVKID</sequence>
<keyword evidence="1" id="KW-0175">Coiled coil</keyword>
<name>A0A286G287_9BACT</name>
<dbReference type="AlphaFoldDB" id="A0A286G287"/>
<accession>A0A286G287</accession>